<organism evidence="1 2">
    <name type="scientific">Chlamydomonas reinhardtii</name>
    <name type="common">Chlamydomonas smithii</name>
    <dbReference type="NCBI Taxonomy" id="3055"/>
    <lineage>
        <taxon>Eukaryota</taxon>
        <taxon>Viridiplantae</taxon>
        <taxon>Chlorophyta</taxon>
        <taxon>core chlorophytes</taxon>
        <taxon>Chlorophyceae</taxon>
        <taxon>CS clade</taxon>
        <taxon>Chlamydomonadales</taxon>
        <taxon>Chlamydomonadaceae</taxon>
        <taxon>Chlamydomonas</taxon>
    </lineage>
</organism>
<dbReference type="AlphaFoldDB" id="A0A2K3D4F0"/>
<dbReference type="Gramene" id="PNW75405">
    <property type="protein sequence ID" value="PNW75405"/>
    <property type="gene ID" value="CHLRE_12g525850v5"/>
</dbReference>
<dbReference type="PaxDb" id="3055-EDP00692"/>
<sequence>MAELDKIHAVFNDESVEGILDLVAGMGDLNDACTSIRETLLEYGQLCTPLQAHVLYPVLEARERQLLLAEAKVAAAASKDAKKAAEQAFRRHQQKALAVLDRLHAFLNEESVQGVMDVVDGTTELDTAITTIAASLMAYQQLLCTPLQVSGVRRA</sequence>
<name>A0A2K3D4F0_CHLRE</name>
<protein>
    <submittedName>
        <fullName evidence="1">Uncharacterized protein</fullName>
    </submittedName>
</protein>
<accession>A0A2K3D4F0</accession>
<reference evidence="1 2" key="1">
    <citation type="journal article" date="2007" name="Science">
        <title>The Chlamydomonas genome reveals the evolution of key animal and plant functions.</title>
        <authorList>
            <person name="Merchant S.S."/>
            <person name="Prochnik S.E."/>
            <person name="Vallon O."/>
            <person name="Harris E.H."/>
            <person name="Karpowicz S.J."/>
            <person name="Witman G.B."/>
            <person name="Terry A."/>
            <person name="Salamov A."/>
            <person name="Fritz-Laylin L.K."/>
            <person name="Marechal-Drouard L."/>
            <person name="Marshall W.F."/>
            <person name="Qu L.H."/>
            <person name="Nelson D.R."/>
            <person name="Sanderfoot A.A."/>
            <person name="Spalding M.H."/>
            <person name="Kapitonov V.V."/>
            <person name="Ren Q."/>
            <person name="Ferris P."/>
            <person name="Lindquist E."/>
            <person name="Shapiro H."/>
            <person name="Lucas S.M."/>
            <person name="Grimwood J."/>
            <person name="Schmutz J."/>
            <person name="Cardol P."/>
            <person name="Cerutti H."/>
            <person name="Chanfreau G."/>
            <person name="Chen C.L."/>
            <person name="Cognat V."/>
            <person name="Croft M.T."/>
            <person name="Dent R."/>
            <person name="Dutcher S."/>
            <person name="Fernandez E."/>
            <person name="Fukuzawa H."/>
            <person name="Gonzalez-Ballester D."/>
            <person name="Gonzalez-Halphen D."/>
            <person name="Hallmann A."/>
            <person name="Hanikenne M."/>
            <person name="Hippler M."/>
            <person name="Inwood W."/>
            <person name="Jabbari K."/>
            <person name="Kalanon M."/>
            <person name="Kuras R."/>
            <person name="Lefebvre P.A."/>
            <person name="Lemaire S.D."/>
            <person name="Lobanov A.V."/>
            <person name="Lohr M."/>
            <person name="Manuell A."/>
            <person name="Meier I."/>
            <person name="Mets L."/>
            <person name="Mittag M."/>
            <person name="Mittelmeier T."/>
            <person name="Moroney J.V."/>
            <person name="Moseley J."/>
            <person name="Napoli C."/>
            <person name="Nedelcu A.M."/>
            <person name="Niyogi K."/>
            <person name="Novoselov S.V."/>
            <person name="Paulsen I.T."/>
            <person name="Pazour G."/>
            <person name="Purton S."/>
            <person name="Ral J.P."/>
            <person name="Riano-Pachon D.M."/>
            <person name="Riekhof W."/>
            <person name="Rymarquis L."/>
            <person name="Schroda M."/>
            <person name="Stern D."/>
            <person name="Umen J."/>
            <person name="Willows R."/>
            <person name="Wilson N."/>
            <person name="Zimmer S.L."/>
            <person name="Allmer J."/>
            <person name="Balk J."/>
            <person name="Bisova K."/>
            <person name="Chen C.J."/>
            <person name="Elias M."/>
            <person name="Gendler K."/>
            <person name="Hauser C."/>
            <person name="Lamb M.R."/>
            <person name="Ledford H."/>
            <person name="Long J.C."/>
            <person name="Minagawa J."/>
            <person name="Page M.D."/>
            <person name="Pan J."/>
            <person name="Pootakham W."/>
            <person name="Roje S."/>
            <person name="Rose A."/>
            <person name="Stahlberg E."/>
            <person name="Terauchi A.M."/>
            <person name="Yang P."/>
            <person name="Ball S."/>
            <person name="Bowler C."/>
            <person name="Dieckmann C.L."/>
            <person name="Gladyshev V.N."/>
            <person name="Green P."/>
            <person name="Jorgensen R."/>
            <person name="Mayfield S."/>
            <person name="Mueller-Roeber B."/>
            <person name="Rajamani S."/>
            <person name="Sayre R.T."/>
            <person name="Brokstein P."/>
            <person name="Dubchak I."/>
            <person name="Goodstein D."/>
            <person name="Hornick L."/>
            <person name="Huang Y.W."/>
            <person name="Jhaveri J."/>
            <person name="Luo Y."/>
            <person name="Martinez D."/>
            <person name="Ngau W.C."/>
            <person name="Otillar B."/>
            <person name="Poliakov A."/>
            <person name="Porter A."/>
            <person name="Szajkowski L."/>
            <person name="Werner G."/>
            <person name="Zhou K."/>
            <person name="Grigoriev I.V."/>
            <person name="Rokhsar D.S."/>
            <person name="Grossman A.R."/>
        </authorList>
    </citation>
    <scope>NUCLEOTIDE SEQUENCE [LARGE SCALE GENOMIC DNA]</scope>
    <source>
        <strain evidence="2">CC-503</strain>
    </source>
</reference>
<evidence type="ECO:0000313" key="2">
    <source>
        <dbReference type="Proteomes" id="UP000006906"/>
    </source>
</evidence>
<dbReference type="EMBL" id="CM008973">
    <property type="protein sequence ID" value="PNW75405.1"/>
    <property type="molecule type" value="Genomic_DNA"/>
</dbReference>
<evidence type="ECO:0000313" key="1">
    <source>
        <dbReference type="EMBL" id="PNW75405.1"/>
    </source>
</evidence>
<dbReference type="RefSeq" id="XP_042918556.1">
    <property type="nucleotide sequence ID" value="XM_043068461.1"/>
</dbReference>
<dbReference type="Proteomes" id="UP000006906">
    <property type="component" value="Chromosome 12"/>
</dbReference>
<proteinExistence type="predicted"/>
<gene>
    <name evidence="1" type="ORF">CHLRE_12g525850v5</name>
</gene>
<dbReference type="GeneID" id="5722493"/>
<dbReference type="KEGG" id="cre:CHLRE_12g525850v5"/>
<keyword evidence="2" id="KW-1185">Reference proteome</keyword>